<protein>
    <submittedName>
        <fullName evidence="6">Vegetative incompatibility protein</fullName>
    </submittedName>
</protein>
<dbReference type="GO" id="GO:0009116">
    <property type="term" value="P:nucleoside metabolic process"/>
    <property type="evidence" value="ECO:0007669"/>
    <property type="project" value="InterPro"/>
</dbReference>
<evidence type="ECO:0000256" key="4">
    <source>
        <dbReference type="SAM" id="MobiDB-lite"/>
    </source>
</evidence>
<dbReference type="InterPro" id="IPR001680">
    <property type="entry name" value="WD40_rpt"/>
</dbReference>
<evidence type="ECO:0000313" key="6">
    <source>
        <dbReference type="EMBL" id="KAJ6263187.1"/>
    </source>
</evidence>
<evidence type="ECO:0000256" key="3">
    <source>
        <dbReference type="PROSITE-ProRule" id="PRU00221"/>
    </source>
</evidence>
<comment type="caution">
    <text evidence="6">The sequence shown here is derived from an EMBL/GenBank/DDBJ whole genome shotgun (WGS) entry which is preliminary data.</text>
</comment>
<name>A0AAD6J6M2_DREDA</name>
<dbReference type="InterPro" id="IPR056884">
    <property type="entry name" value="NPHP3-like_N"/>
</dbReference>
<keyword evidence="1 3" id="KW-0853">WD repeat</keyword>
<dbReference type="SUPFAM" id="SSF53167">
    <property type="entry name" value="Purine and uridine phosphorylases"/>
    <property type="match status" value="1"/>
</dbReference>
<dbReference type="PANTHER" id="PTHR46082:SF11">
    <property type="entry name" value="AAA+ ATPASE DOMAIN-CONTAINING PROTEIN-RELATED"/>
    <property type="match status" value="1"/>
</dbReference>
<evidence type="ECO:0000256" key="1">
    <source>
        <dbReference type="ARBA" id="ARBA00022574"/>
    </source>
</evidence>
<evidence type="ECO:0000259" key="5">
    <source>
        <dbReference type="PROSITE" id="PS50837"/>
    </source>
</evidence>
<dbReference type="InterPro" id="IPR035994">
    <property type="entry name" value="Nucleoside_phosphorylase_sf"/>
</dbReference>
<keyword evidence="7" id="KW-1185">Reference proteome</keyword>
<dbReference type="Gene3D" id="3.40.50.1580">
    <property type="entry name" value="Nucleoside phosphorylase domain"/>
    <property type="match status" value="1"/>
</dbReference>
<feature type="repeat" description="WD" evidence="3">
    <location>
        <begin position="1382"/>
        <end position="1416"/>
    </location>
</feature>
<feature type="repeat" description="WD" evidence="3">
    <location>
        <begin position="1130"/>
        <end position="1171"/>
    </location>
</feature>
<reference evidence="6" key="1">
    <citation type="submission" date="2023-01" db="EMBL/GenBank/DDBJ databases">
        <title>The chitinases involved in constricting ring structure development in the nematode-trapping fungus Drechslerella dactyloides.</title>
        <authorList>
            <person name="Wang R."/>
            <person name="Zhang L."/>
            <person name="Tang P."/>
            <person name="Li S."/>
            <person name="Liang L."/>
        </authorList>
    </citation>
    <scope>NUCLEOTIDE SEQUENCE</scope>
    <source>
        <strain evidence="6">YMF1.00031</strain>
    </source>
</reference>
<feature type="domain" description="NACHT" evidence="5">
    <location>
        <begin position="376"/>
        <end position="527"/>
    </location>
</feature>
<dbReference type="GO" id="GO:0003824">
    <property type="term" value="F:catalytic activity"/>
    <property type="evidence" value="ECO:0007669"/>
    <property type="project" value="InterPro"/>
</dbReference>
<dbReference type="PROSITE" id="PS50082">
    <property type="entry name" value="WD_REPEATS_2"/>
    <property type="match status" value="4"/>
</dbReference>
<dbReference type="Gene3D" id="3.40.50.300">
    <property type="entry name" value="P-loop containing nucleotide triphosphate hydrolases"/>
    <property type="match status" value="1"/>
</dbReference>
<feature type="compositionally biased region" description="Low complexity" evidence="4">
    <location>
        <begin position="1561"/>
        <end position="1573"/>
    </location>
</feature>
<gene>
    <name evidence="6" type="ORF">Dda_1748</name>
</gene>
<feature type="region of interest" description="Disordered" evidence="4">
    <location>
        <begin position="1556"/>
        <end position="1579"/>
    </location>
</feature>
<dbReference type="InterPro" id="IPR019775">
    <property type="entry name" value="WD40_repeat_CS"/>
</dbReference>
<dbReference type="Gene3D" id="2.130.10.10">
    <property type="entry name" value="YVTN repeat-like/Quinoprotein amine dehydrogenase"/>
    <property type="match status" value="3"/>
</dbReference>
<feature type="repeat" description="WD" evidence="3">
    <location>
        <begin position="895"/>
        <end position="936"/>
    </location>
</feature>
<dbReference type="InterPro" id="IPR007111">
    <property type="entry name" value="NACHT_NTPase"/>
</dbReference>
<sequence>MADRPDSDEYTIGWICALPCELAAARAVLQRHYKPPETNDQELTDGYEYGAIGANKVVVVQLPSGVYGTTSAARVVTKLRRCFPSIEYGLMVGVGGGVPTTHDIRLGDVVVGHPTPRFPGVWQYDFGKKLEDGEFSDTGVLNKPPDIFLKAIARLRSKLVPIGNTTIQGSINETLGNGHLSGGFASPGAGFDRLFVADYKHDDRSPSCDGCDPSRVVERPARKWQHPCIHYGLIASGNSVIKSGTVRNQISGSRDVLCFEMEAAGVVDELPSLVVRGICDYCDSHKNKIWQLYAALTAASYAKELLLETPRIEPKKSLKDDEYRCIRDLGGTNPQDDKTRIEKSKDTLIQESCSWILSDSSFQEWLSVEQDGTEKPILWIEGGPGKGKTMIMMSIINHLEETFRDSNATAISYFFCQATDSRLDNATAVVKGLIYQLLVHSGHRGLVRHLEREFDTGGPNCFTGLNAPYALQRVLLDIIDDDNIGRFYLLVDALDECVRDLEDLLQILSLTVSKPNKIRWLVTSRPNIQVRGELSGQGFQRRICLEDNSEHTIDAIKTYIEYKVDDLSRKKHYNPEVEAKITLILNEGAQNTFLWVHLACKELSKARASHALKVLAKLPAGLDALYNQTLARLLKHSNDDEDAVLCSRVLAAAVVAIRPLRLYELILFTEIPDEMNRGELEDIIIERCESFLLVQNGTVTFVHQSAKDFLDKQVGRPEFMPRGKAIEHRNITSSCFELLSAVLKMDRHLPEYACFYWVHHSVFAMTLRDEPESGEERHERCDEDQALEFLKGYFLFWVEALIIMGVFPQVVPLIRDLEAAVKNHKDLSDFLYDARRFILFHQNEISETPLQLYSSALLFAPQNSIVKRTFYHLLPSWVRQICGVSSDWDATIQILESRGATMHTMALSPDDKQLASGASNGSITLWDVTTGKLQKVLEGHTSRVTSLEYSPDGRRLASGSADQTVRIWSLPSGELIQILKQEKGPITALCFFPNSKQLAFKAAEDAMRFWKGISDEWLSDFASYTRQRDITVLAVSPDGKMLSFAINRYEGRNEVGDERFIDLEVWELSSKIKRKSFGIVYMRTAWFPKVQSIGFSPDSRQVAVAVGGLNLSSIVFVCDLISGKKIRMEAIGTASTARSLRFSKDGKTLASGTNSGDIQLWDMSSGSMVQSTYVGSGGSCLLSADLKLGASMSNIGSFIRIFDLSSASSLPSTDPRPDELENKGLFMLSPSGRKVAWTLNWCAIDPILWDIPEVEDRKLVPPAMMLQTGDRPTGSTSYVMFSADSRFLIGGKWSGYLDVWDTVSGSLVASVKTSFDLSHPAISISGRLAGVRGSDVVFCDIPALKSETTDTARGHTISPDRTPQSQVVCHEFCRHPPWEYSVLSIAFSPDGTVLASGTNLGSIYLWDVKSGKKIEHVFPMEGTRSKDDSNPPGARALAFSPDGKQLAAAFTTGIKVFHPQTGRELRHLNTLTESLCFSEDSKFLLIDRGVIDIATSQLSTTVGSWFKYQGCDILAFPRKYEPRAFAMRNNIVAVLSMSTTSCCLILDMSKLTSEECDEDQSSSSQISEFGSDSEYVESP</sequence>
<dbReference type="SUPFAM" id="SSF50998">
    <property type="entry name" value="Quinoprotein alcohol dehydrogenase-like"/>
    <property type="match status" value="1"/>
</dbReference>
<dbReference type="PRINTS" id="PR00320">
    <property type="entry name" value="GPROTEINBRPT"/>
</dbReference>
<dbReference type="Pfam" id="PF24883">
    <property type="entry name" value="NPHP3_N"/>
    <property type="match status" value="1"/>
</dbReference>
<dbReference type="InterPro" id="IPR027417">
    <property type="entry name" value="P-loop_NTPase"/>
</dbReference>
<accession>A0AAD6J6M2</accession>
<proteinExistence type="predicted"/>
<dbReference type="EMBL" id="JAQGDS010000002">
    <property type="protein sequence ID" value="KAJ6263187.1"/>
    <property type="molecule type" value="Genomic_DNA"/>
</dbReference>
<evidence type="ECO:0000256" key="2">
    <source>
        <dbReference type="ARBA" id="ARBA00022737"/>
    </source>
</evidence>
<dbReference type="InterPro" id="IPR053137">
    <property type="entry name" value="NLR-like"/>
</dbReference>
<dbReference type="PROSITE" id="PS50294">
    <property type="entry name" value="WD_REPEATS_REGION"/>
    <property type="match status" value="4"/>
</dbReference>
<evidence type="ECO:0000313" key="7">
    <source>
        <dbReference type="Proteomes" id="UP001221413"/>
    </source>
</evidence>
<keyword evidence="2" id="KW-0677">Repeat</keyword>
<dbReference type="PROSITE" id="PS50837">
    <property type="entry name" value="NACHT"/>
    <property type="match status" value="1"/>
</dbReference>
<dbReference type="InterPro" id="IPR015943">
    <property type="entry name" value="WD40/YVTN_repeat-like_dom_sf"/>
</dbReference>
<dbReference type="InterPro" id="IPR020472">
    <property type="entry name" value="WD40_PAC1"/>
</dbReference>
<dbReference type="PROSITE" id="PS00678">
    <property type="entry name" value="WD_REPEATS_1"/>
    <property type="match status" value="1"/>
</dbReference>
<organism evidence="6 7">
    <name type="scientific">Drechslerella dactyloides</name>
    <name type="common">Nematode-trapping fungus</name>
    <name type="synonym">Arthrobotrys dactyloides</name>
    <dbReference type="NCBI Taxonomy" id="74499"/>
    <lineage>
        <taxon>Eukaryota</taxon>
        <taxon>Fungi</taxon>
        <taxon>Dikarya</taxon>
        <taxon>Ascomycota</taxon>
        <taxon>Pezizomycotina</taxon>
        <taxon>Orbiliomycetes</taxon>
        <taxon>Orbiliales</taxon>
        <taxon>Orbiliaceae</taxon>
        <taxon>Drechslerella</taxon>
    </lineage>
</organism>
<dbReference type="SMART" id="SM00320">
    <property type="entry name" value="WD40"/>
    <property type="match status" value="7"/>
</dbReference>
<dbReference type="Pfam" id="PF00400">
    <property type="entry name" value="WD40"/>
    <property type="match status" value="4"/>
</dbReference>
<dbReference type="InterPro" id="IPR011047">
    <property type="entry name" value="Quinoprotein_ADH-like_sf"/>
</dbReference>
<dbReference type="PANTHER" id="PTHR46082">
    <property type="entry name" value="ATP/GTP-BINDING PROTEIN-RELATED"/>
    <property type="match status" value="1"/>
</dbReference>
<dbReference type="Proteomes" id="UP001221413">
    <property type="component" value="Unassembled WGS sequence"/>
</dbReference>
<feature type="repeat" description="WD" evidence="3">
    <location>
        <begin position="937"/>
        <end position="978"/>
    </location>
</feature>
<dbReference type="SUPFAM" id="SSF52540">
    <property type="entry name" value="P-loop containing nucleoside triphosphate hydrolases"/>
    <property type="match status" value="1"/>
</dbReference>